<evidence type="ECO:0000313" key="3">
    <source>
        <dbReference type="EMBL" id="KYC51953.1"/>
    </source>
</evidence>
<protein>
    <submittedName>
        <fullName evidence="3">Uncharacterized protein</fullName>
    </submittedName>
</protein>
<comment type="caution">
    <text evidence="3">The sequence shown here is derived from an EMBL/GenBank/DDBJ whole genome shotgun (WGS) entry which is preliminary data.</text>
</comment>
<keyword evidence="1" id="KW-0175">Coiled coil</keyword>
<feature type="coiled-coil region" evidence="1">
    <location>
        <begin position="47"/>
        <end position="74"/>
    </location>
</feature>
<dbReference type="AlphaFoldDB" id="A0A150J401"/>
<organism evidence="3 4">
    <name type="scientific">Candidatus Methanofastidiosum methylothiophilum</name>
    <dbReference type="NCBI Taxonomy" id="1705564"/>
    <lineage>
        <taxon>Archaea</taxon>
        <taxon>Methanobacteriati</taxon>
        <taxon>Methanobacteriota</taxon>
        <taxon>Stenosarchaea group</taxon>
        <taxon>Candidatus Methanofastidiosia</taxon>
        <taxon>Candidatus Methanofastidiosales</taxon>
        <taxon>Candidatus Methanofastidiosaceae</taxon>
        <taxon>Candidatus Methanofastidiosum</taxon>
    </lineage>
</organism>
<accession>A0A150J401</accession>
<dbReference type="Proteomes" id="UP000075398">
    <property type="component" value="Unassembled WGS sequence"/>
</dbReference>
<reference evidence="3 4" key="1">
    <citation type="journal article" date="2016" name="ISME J.">
        <title>Chasing the elusive Euryarchaeota class WSA2: genomes reveal a uniquely fastidious methyl-reducing methanogen.</title>
        <authorList>
            <person name="Nobu M.K."/>
            <person name="Narihiro T."/>
            <person name="Kuroda K."/>
            <person name="Mei R."/>
            <person name="Liu W.T."/>
        </authorList>
    </citation>
    <scope>NUCLEOTIDE SEQUENCE [LARGE SCALE GENOMIC DNA]</scope>
    <source>
        <strain evidence="3">U1lsi0528_Bin055</strain>
    </source>
</reference>
<feature type="transmembrane region" description="Helical" evidence="2">
    <location>
        <begin position="82"/>
        <end position="99"/>
    </location>
</feature>
<sequence>MRIVKRLIFILMMILVVCLPSTIMAAQEPEEETTKYLDVISGDDETLTLSQKEMTSLKSEIVELRQNVEDIKQETDTNSWKYWVSVILGIIIIILEVVFKIKPIIPTTKQSSNYQT</sequence>
<evidence type="ECO:0000313" key="4">
    <source>
        <dbReference type="Proteomes" id="UP000075398"/>
    </source>
</evidence>
<evidence type="ECO:0000256" key="1">
    <source>
        <dbReference type="SAM" id="Coils"/>
    </source>
</evidence>
<proteinExistence type="predicted"/>
<keyword evidence="2" id="KW-1133">Transmembrane helix</keyword>
<dbReference type="EMBL" id="LNGC01000040">
    <property type="protein sequence ID" value="KYC51953.1"/>
    <property type="molecule type" value="Genomic_DNA"/>
</dbReference>
<name>A0A150J401_9EURY</name>
<gene>
    <name evidence="3" type="ORF">AMQ22_01088</name>
</gene>
<evidence type="ECO:0000256" key="2">
    <source>
        <dbReference type="SAM" id="Phobius"/>
    </source>
</evidence>
<keyword evidence="2" id="KW-0812">Transmembrane</keyword>
<keyword evidence="2" id="KW-0472">Membrane</keyword>